<dbReference type="EMBL" id="JBEAFC010000005">
    <property type="protein sequence ID" value="KAL1555515.1"/>
    <property type="molecule type" value="Genomic_DNA"/>
</dbReference>
<dbReference type="PANTHER" id="PTHR33103">
    <property type="entry name" value="OS01G0153900 PROTEIN"/>
    <property type="match status" value="1"/>
</dbReference>
<dbReference type="AlphaFoldDB" id="A0ABD1HHQ4"/>
<keyword evidence="2" id="KW-1185">Reference proteome</keyword>
<dbReference type="PANTHER" id="PTHR33103:SF27">
    <property type="entry name" value="OS04G0594700 PROTEIN"/>
    <property type="match status" value="1"/>
</dbReference>
<organism evidence="1 2">
    <name type="scientific">Salvia divinorum</name>
    <name type="common">Maria pastora</name>
    <name type="synonym">Diviner's sage</name>
    <dbReference type="NCBI Taxonomy" id="28513"/>
    <lineage>
        <taxon>Eukaryota</taxon>
        <taxon>Viridiplantae</taxon>
        <taxon>Streptophyta</taxon>
        <taxon>Embryophyta</taxon>
        <taxon>Tracheophyta</taxon>
        <taxon>Spermatophyta</taxon>
        <taxon>Magnoliopsida</taxon>
        <taxon>eudicotyledons</taxon>
        <taxon>Gunneridae</taxon>
        <taxon>Pentapetalae</taxon>
        <taxon>asterids</taxon>
        <taxon>lamiids</taxon>
        <taxon>Lamiales</taxon>
        <taxon>Lamiaceae</taxon>
        <taxon>Nepetoideae</taxon>
        <taxon>Mentheae</taxon>
        <taxon>Salviinae</taxon>
        <taxon>Salvia</taxon>
        <taxon>Salvia subgen. Calosphace</taxon>
    </lineage>
</organism>
<dbReference type="Pfam" id="PF05056">
    <property type="entry name" value="DUF674"/>
    <property type="match status" value="1"/>
</dbReference>
<sequence>MSDAEEVKISLKVMINKEKTKVLFAESNGDFIDVLLSILALPLGRIVKILDKHYGAEGTPVIGCLNTFYNSVSNLDSSHFWTKDSKHILLNPISSFDTDCRRLKLDISTDCRLEYLFCERCSKLTFTGLQIYNRRRSCDCGFVIKRDASQKLSQADCSDGVFTINTATFIISDDLQIVSDATGLVKTLSILNIPGTEGAEFVNVNFGLDEIVNLFRASMTSQSPLSDVLLNKTGQMNSIEVGFELGTKLDHVENEENPNSTNKVILKITVQKSTNKLLFAHAKKDFVEFLFSLFVVPLGGVEWLLSSKSSIKSIDNLYKSISYLKDEYHFNSSCIKNRLIKPNLPYGCTSTNHILPLTEEESSLDGYEDISSFLHIIFPQGQGKYIKGPRTYQVMDDLTVIPFYVSSILCSLNEQMISLSDLKEVEIEIGLKEALSILKASLISNSALTNGLLNNKQPEQDT</sequence>
<dbReference type="InterPro" id="IPR007750">
    <property type="entry name" value="DUF674"/>
</dbReference>
<reference evidence="1 2" key="1">
    <citation type="submission" date="2024-06" db="EMBL/GenBank/DDBJ databases">
        <title>A chromosome level genome sequence of Diviner's sage (Salvia divinorum).</title>
        <authorList>
            <person name="Ford S.A."/>
            <person name="Ro D.-K."/>
            <person name="Ness R.W."/>
            <person name="Phillips M.A."/>
        </authorList>
    </citation>
    <scope>NUCLEOTIDE SEQUENCE [LARGE SCALE GENOMIC DNA]</scope>
    <source>
        <strain evidence="1">SAF-2024a</strain>
        <tissue evidence="1">Leaf</tissue>
    </source>
</reference>
<evidence type="ECO:0008006" key="3">
    <source>
        <dbReference type="Google" id="ProtNLM"/>
    </source>
</evidence>
<name>A0ABD1HHQ4_SALDI</name>
<protein>
    <recommendedName>
        <fullName evidence="3">DUF674 family protein</fullName>
    </recommendedName>
</protein>
<dbReference type="Proteomes" id="UP001567538">
    <property type="component" value="Unassembled WGS sequence"/>
</dbReference>
<evidence type="ECO:0000313" key="1">
    <source>
        <dbReference type="EMBL" id="KAL1555515.1"/>
    </source>
</evidence>
<proteinExistence type="predicted"/>
<gene>
    <name evidence="1" type="ORF">AAHA92_11240</name>
</gene>
<comment type="caution">
    <text evidence="1">The sequence shown here is derived from an EMBL/GenBank/DDBJ whole genome shotgun (WGS) entry which is preliminary data.</text>
</comment>
<evidence type="ECO:0000313" key="2">
    <source>
        <dbReference type="Proteomes" id="UP001567538"/>
    </source>
</evidence>
<accession>A0ABD1HHQ4</accession>